<organism evidence="1 2">
    <name type="scientific">Tetradesmus obliquus</name>
    <name type="common">Green alga</name>
    <name type="synonym">Acutodesmus obliquus</name>
    <dbReference type="NCBI Taxonomy" id="3088"/>
    <lineage>
        <taxon>Eukaryota</taxon>
        <taxon>Viridiplantae</taxon>
        <taxon>Chlorophyta</taxon>
        <taxon>core chlorophytes</taxon>
        <taxon>Chlorophyceae</taxon>
        <taxon>CS clade</taxon>
        <taxon>Sphaeropleales</taxon>
        <taxon>Scenedesmaceae</taxon>
        <taxon>Tetradesmus</taxon>
    </lineage>
</organism>
<accession>A0ABY8UG32</accession>
<evidence type="ECO:0000313" key="1">
    <source>
        <dbReference type="EMBL" id="WIA19277.1"/>
    </source>
</evidence>
<name>A0ABY8UG32_TETOB</name>
<dbReference type="EMBL" id="CP126217">
    <property type="protein sequence ID" value="WIA19277.1"/>
    <property type="molecule type" value="Genomic_DNA"/>
</dbReference>
<sequence length="622" mass="67576">MAAGSSSSSSSNSRVRLAPRQLKAKLEAFKEMGDANREFMEKPENKNLHTHLQYMLQLLSPHDDPLLIGSDIVTDRMLAMERLSGGRVTSVNNAFSAVRCAFRLLFGRSLQPGIEAELTTVKVGNDKLRIDLHSPLPDAAVSEYKTELSLRGTLAREAQGTIRSLESVQLQLVYALTALLEQLDGLKCWPAPDFIPPRSLDQVNRWSQLVLALLFRVLCNERPSNITLYHLGCFKLAAPDHSSTHLASLALAGLQQDAVHHIDDMLEAFRGAGAVLLISAPKCKQSERKRGRGGGQQQHVDWLSVRKHLLQPQLALWDPARLVVLCLMASWFSRGSIAARLLLSRRFRSAKAAPKRQQQPDFKDEATVGCWKVPTAVQSGVRLLLSAKLVSHSPDEALKYASNCSYDLQHGTAAPIKLASPEWREGTPVPVELPAGSSIAGMPLDLELLSYGPSAVAAATDPKLAAVMRTRSMRKCTAAMDTFIGSFTADTAALNEQLYGPSLGAASTTDEQLPVLLLRDFAGLGSIHLRSGSSSSITGFLSRLPSVSLQGIGAPDSSRLVHAGLAAAYEHMAARAEQLSAGFRGLRRQQQQSGPQLRLHHFSQVTFGRLDLAYDSAAAARE</sequence>
<evidence type="ECO:0000313" key="2">
    <source>
        <dbReference type="Proteomes" id="UP001244341"/>
    </source>
</evidence>
<dbReference type="Proteomes" id="UP001244341">
    <property type="component" value="Chromosome 10b"/>
</dbReference>
<proteinExistence type="predicted"/>
<gene>
    <name evidence="1" type="ORF">OEZ85_003912</name>
</gene>
<protein>
    <submittedName>
        <fullName evidence="1">Uncharacterized protein</fullName>
    </submittedName>
</protein>
<keyword evidence="2" id="KW-1185">Reference proteome</keyword>
<reference evidence="1 2" key="1">
    <citation type="submission" date="2023-05" db="EMBL/GenBank/DDBJ databases">
        <title>A 100% complete, gapless, phased diploid assembly of the Scenedesmus obliquus UTEX 3031 genome.</title>
        <authorList>
            <person name="Biondi T.C."/>
            <person name="Hanschen E.R."/>
            <person name="Kwon T."/>
            <person name="Eng W."/>
            <person name="Kruse C.P.S."/>
            <person name="Koehler S.I."/>
            <person name="Kunde Y."/>
            <person name="Gleasner C.D."/>
            <person name="You Mak K.T."/>
            <person name="Polle J."/>
            <person name="Hovde B.T."/>
            <person name="Starkenburg S.R."/>
        </authorList>
    </citation>
    <scope>NUCLEOTIDE SEQUENCE [LARGE SCALE GENOMIC DNA]</scope>
    <source>
        <strain evidence="1 2">DOE0152z</strain>
    </source>
</reference>